<dbReference type="InterPro" id="IPR029068">
    <property type="entry name" value="Glyas_Bleomycin-R_OHBP_Dase"/>
</dbReference>
<dbReference type="PROSITE" id="PS51819">
    <property type="entry name" value="VOC"/>
    <property type="match status" value="1"/>
</dbReference>
<reference evidence="2" key="2">
    <citation type="submission" date="2021-08" db="EMBL/GenBank/DDBJ databases">
        <authorList>
            <person name="Tani A."/>
            <person name="Ola A."/>
            <person name="Ogura Y."/>
            <person name="Katsura K."/>
            <person name="Hayashi T."/>
        </authorList>
    </citation>
    <scope>NUCLEOTIDE SEQUENCE</scope>
    <source>
        <strain evidence="2">LMG 23639</strain>
    </source>
</reference>
<accession>A0ABQ4SR90</accession>
<reference evidence="2" key="1">
    <citation type="journal article" date="2021" name="Front. Microbiol.">
        <title>Comprehensive Comparative Genomics and Phenotyping of Methylobacterium Species.</title>
        <authorList>
            <person name="Alessa O."/>
            <person name="Ogura Y."/>
            <person name="Fujitani Y."/>
            <person name="Takami H."/>
            <person name="Hayashi T."/>
            <person name="Sahin N."/>
            <person name="Tani A."/>
        </authorList>
    </citation>
    <scope>NUCLEOTIDE SEQUENCE</scope>
    <source>
        <strain evidence="2">LMG 23639</strain>
    </source>
</reference>
<evidence type="ECO:0000313" key="3">
    <source>
        <dbReference type="Proteomes" id="UP001055102"/>
    </source>
</evidence>
<proteinExistence type="predicted"/>
<comment type="caution">
    <text evidence="2">The sequence shown here is derived from an EMBL/GenBank/DDBJ whole genome shotgun (WGS) entry which is preliminary data.</text>
</comment>
<dbReference type="PANTHER" id="PTHR21366">
    <property type="entry name" value="GLYOXALASE FAMILY PROTEIN"/>
    <property type="match status" value="1"/>
</dbReference>
<dbReference type="Pfam" id="PF00903">
    <property type="entry name" value="Glyoxalase"/>
    <property type="match status" value="1"/>
</dbReference>
<keyword evidence="3" id="KW-1185">Reference proteome</keyword>
<gene>
    <name evidence="2" type="ORF">AOPFMNJM_1006</name>
</gene>
<dbReference type="SUPFAM" id="SSF54593">
    <property type="entry name" value="Glyoxalase/Bleomycin resistance protein/Dihydroxybiphenyl dioxygenase"/>
    <property type="match status" value="1"/>
</dbReference>
<dbReference type="Proteomes" id="UP001055102">
    <property type="component" value="Unassembled WGS sequence"/>
</dbReference>
<dbReference type="InterPro" id="IPR004360">
    <property type="entry name" value="Glyas_Fos-R_dOase_dom"/>
</dbReference>
<name>A0ABQ4SR90_9HYPH</name>
<feature type="domain" description="VOC" evidence="1">
    <location>
        <begin position="44"/>
        <end position="164"/>
    </location>
</feature>
<protein>
    <recommendedName>
        <fullName evidence="1">VOC domain-containing protein</fullName>
    </recommendedName>
</protein>
<sequence>MARRAAVPYLAKTGTRGVAAMAETELEAEVEGVADPTLLRPAIHLDHCVIHVSDWKRAARFYGDVLGAEVIPFKRGYVFRFGGVQLNVHGPGQVGEPRAAEPVMPGNSDLCFRWSGPIEEALAHLAAQGVPVELGPVARNGAAGEGRSVYFRDPDGSLMEFISYEAAADAS</sequence>
<evidence type="ECO:0000313" key="2">
    <source>
        <dbReference type="EMBL" id="GJE05700.1"/>
    </source>
</evidence>
<dbReference type="InterPro" id="IPR050383">
    <property type="entry name" value="GlyoxalaseI/FosfomycinResist"/>
</dbReference>
<dbReference type="Gene3D" id="3.10.180.10">
    <property type="entry name" value="2,3-Dihydroxybiphenyl 1,2-Dioxygenase, domain 1"/>
    <property type="match status" value="1"/>
</dbReference>
<organism evidence="2 3">
    <name type="scientific">Methylobacterium jeotgali</name>
    <dbReference type="NCBI Taxonomy" id="381630"/>
    <lineage>
        <taxon>Bacteria</taxon>
        <taxon>Pseudomonadati</taxon>
        <taxon>Pseudomonadota</taxon>
        <taxon>Alphaproteobacteria</taxon>
        <taxon>Hyphomicrobiales</taxon>
        <taxon>Methylobacteriaceae</taxon>
        <taxon>Methylobacterium</taxon>
    </lineage>
</organism>
<dbReference type="EMBL" id="BPQR01000016">
    <property type="protein sequence ID" value="GJE05700.1"/>
    <property type="molecule type" value="Genomic_DNA"/>
</dbReference>
<dbReference type="PANTHER" id="PTHR21366:SF14">
    <property type="entry name" value="GLYOXALASE DOMAIN-CONTAINING PROTEIN 5"/>
    <property type="match status" value="1"/>
</dbReference>
<evidence type="ECO:0000259" key="1">
    <source>
        <dbReference type="PROSITE" id="PS51819"/>
    </source>
</evidence>
<dbReference type="InterPro" id="IPR037523">
    <property type="entry name" value="VOC_core"/>
</dbReference>